<keyword evidence="2" id="KW-0472">Membrane</keyword>
<dbReference type="InterPro" id="IPR018827">
    <property type="entry name" value="YTP1_C"/>
</dbReference>
<reference evidence="6 7" key="1">
    <citation type="submission" date="2020-01" db="EMBL/GenBank/DDBJ databases">
        <authorList>
            <consortium name="DOE Joint Genome Institute"/>
            <person name="Haridas S."/>
            <person name="Albert R."/>
            <person name="Binder M."/>
            <person name="Bloem J."/>
            <person name="Labutti K."/>
            <person name="Salamov A."/>
            <person name="Andreopoulos B."/>
            <person name="Baker S.E."/>
            <person name="Barry K."/>
            <person name="Bills G."/>
            <person name="Bluhm B.H."/>
            <person name="Cannon C."/>
            <person name="Castanera R."/>
            <person name="Culley D.E."/>
            <person name="Daum C."/>
            <person name="Ezra D."/>
            <person name="Gonzalez J.B."/>
            <person name="Henrissat B."/>
            <person name="Kuo A."/>
            <person name="Liang C."/>
            <person name="Lipzen A."/>
            <person name="Lutzoni F."/>
            <person name="Magnuson J."/>
            <person name="Mondo S."/>
            <person name="Nolan M."/>
            <person name="Ohm R."/>
            <person name="Pangilinan J."/>
            <person name="Park H.-J.H."/>
            <person name="Ramirez L."/>
            <person name="Alfaro M."/>
            <person name="Sun H."/>
            <person name="Tritt A."/>
            <person name="Yoshinaga Y."/>
            <person name="Zwiers L.-H.L."/>
            <person name="Turgeon B.G."/>
            <person name="Goodwin S.B."/>
            <person name="Spatafora J.W."/>
            <person name="Crous P.W."/>
            <person name="Grigoriev I.V."/>
        </authorList>
    </citation>
    <scope>NUCLEOTIDE SEQUENCE [LARGE SCALE GENOMIC DNA]</scope>
    <source>
        <strain evidence="6 7">CBS 611.86</strain>
    </source>
</reference>
<dbReference type="InterPro" id="IPR018825">
    <property type="entry name" value="DUF2427"/>
</dbReference>
<evidence type="ECO:0000259" key="5">
    <source>
        <dbReference type="Pfam" id="PF10355"/>
    </source>
</evidence>
<feature type="transmembrane region" description="Helical" evidence="2">
    <location>
        <begin position="134"/>
        <end position="152"/>
    </location>
</feature>
<feature type="compositionally biased region" description="Polar residues" evidence="1">
    <location>
        <begin position="191"/>
        <end position="212"/>
    </location>
</feature>
<gene>
    <name evidence="6" type="ORF">BDV95DRAFT_494455</name>
</gene>
<feature type="domain" description="Protein YTP1-like C-terminal" evidence="5">
    <location>
        <begin position="288"/>
        <end position="573"/>
    </location>
</feature>
<protein>
    <recommendedName>
        <fullName evidence="8">Integral membrane protein</fullName>
    </recommendedName>
</protein>
<feature type="transmembrane region" description="Helical" evidence="2">
    <location>
        <begin position="93"/>
        <end position="114"/>
    </location>
</feature>
<feature type="transmembrane region" description="Helical" evidence="2">
    <location>
        <begin position="485"/>
        <end position="503"/>
    </location>
</feature>
<keyword evidence="7" id="KW-1185">Reference proteome</keyword>
<feature type="transmembrane region" description="Helical" evidence="2">
    <location>
        <begin position="515"/>
        <end position="532"/>
    </location>
</feature>
<dbReference type="Proteomes" id="UP000481861">
    <property type="component" value="Unassembled WGS sequence"/>
</dbReference>
<dbReference type="AlphaFoldDB" id="A0A7C8I501"/>
<accession>A0A7C8I501</accession>
<feature type="transmembrane region" description="Helical" evidence="2">
    <location>
        <begin position="448"/>
        <end position="465"/>
    </location>
</feature>
<dbReference type="Pfam" id="PF10355">
    <property type="entry name" value="Ytp1"/>
    <property type="match status" value="1"/>
</dbReference>
<sequence>MKTERAFSLATIVLLLEVLPLVAAHGEEHNDNPMDMSVHGVAQPQVDQNAFPQSYWRISEHATLMYWHIALEVLAWVVILPIGVMLSIAHSRFMLPTQFVFVVINAATLLLGVVFDRKTPELYENNAHSKTGWIITWIASAWVLMALIQVYAGRSKVHSLRSLPAQPVTAANIDRHQRVQDAQLSKPPRWSNDSGQGTERNSESLFGNSCRSPSEDSEDQQFAGPTRRYAYDEDDDAFGDEAEKRGFLRNSSTDGCLPRNIARLAVGRPLKVLRLVYVVFERTLIVQGFVAIASGTVVYGGIGHGGAIFNVLAHYVKGGIFFGYGLLTLGRWMGAFADLGWAWNVKPPKEVVGRRRAVVPSAEFTESFVIFLYGCTNVFLEHLAAWGGAWTPQDLEHVSISVMFFGGGLLGMIIESNYLRELLNTGVLSERIPLQNEGSWHQPRQYRFSMNPMPGLIILLLGKMMSSHHQASKLSTMIHSQWGGMFMGFALARAVTYITLYVSPPTSFLPSRPPSEVIAAFCLIAGGLTFVVSNKDTVAVLEFYDLDAMFTFTVTMGLTALIMAWTTVLIAFKGWTVRKETTVHSAKRNNGVIA</sequence>
<dbReference type="PANTHER" id="PTHR31685">
    <property type="entry name" value="INTEGRAL MEMBRANE PROTEIN (AFU_ORTHOLOGUE AFUA_6G12730)-RELATED"/>
    <property type="match status" value="1"/>
</dbReference>
<feature type="transmembrane region" description="Helical" evidence="2">
    <location>
        <begin position="284"/>
        <end position="302"/>
    </location>
</feature>
<evidence type="ECO:0000259" key="4">
    <source>
        <dbReference type="Pfam" id="PF10348"/>
    </source>
</evidence>
<evidence type="ECO:0008006" key="8">
    <source>
        <dbReference type="Google" id="ProtNLM"/>
    </source>
</evidence>
<dbReference type="EMBL" id="JAADJZ010000012">
    <property type="protein sequence ID" value="KAF2870988.1"/>
    <property type="molecule type" value="Genomic_DNA"/>
</dbReference>
<keyword evidence="2" id="KW-1133">Transmembrane helix</keyword>
<feature type="chain" id="PRO_5028797926" description="Integral membrane protein" evidence="3">
    <location>
        <begin position="25"/>
        <end position="594"/>
    </location>
</feature>
<proteinExistence type="predicted"/>
<name>A0A7C8I501_9PLEO</name>
<feature type="transmembrane region" description="Helical" evidence="2">
    <location>
        <begin position="322"/>
        <end position="343"/>
    </location>
</feature>
<dbReference type="Pfam" id="PF10348">
    <property type="entry name" value="DUF2427"/>
    <property type="match status" value="1"/>
</dbReference>
<feature type="transmembrane region" description="Helical" evidence="2">
    <location>
        <begin position="397"/>
        <end position="414"/>
    </location>
</feature>
<feature type="transmembrane region" description="Helical" evidence="2">
    <location>
        <begin position="552"/>
        <end position="572"/>
    </location>
</feature>
<keyword evidence="3" id="KW-0732">Signal</keyword>
<evidence type="ECO:0000256" key="2">
    <source>
        <dbReference type="SAM" id="Phobius"/>
    </source>
</evidence>
<dbReference type="OrthoDB" id="4005299at2759"/>
<feature type="transmembrane region" description="Helical" evidence="2">
    <location>
        <begin position="65"/>
        <end position="86"/>
    </location>
</feature>
<evidence type="ECO:0000256" key="3">
    <source>
        <dbReference type="SAM" id="SignalP"/>
    </source>
</evidence>
<comment type="caution">
    <text evidence="6">The sequence shown here is derived from an EMBL/GenBank/DDBJ whole genome shotgun (WGS) entry which is preliminary data.</text>
</comment>
<feature type="transmembrane region" description="Helical" evidence="2">
    <location>
        <begin position="364"/>
        <end position="385"/>
    </location>
</feature>
<feature type="domain" description="DUF2427" evidence="4">
    <location>
        <begin position="59"/>
        <end position="149"/>
    </location>
</feature>
<feature type="region of interest" description="Disordered" evidence="1">
    <location>
        <begin position="177"/>
        <end position="224"/>
    </location>
</feature>
<organism evidence="6 7">
    <name type="scientific">Massariosphaeria phaeospora</name>
    <dbReference type="NCBI Taxonomy" id="100035"/>
    <lineage>
        <taxon>Eukaryota</taxon>
        <taxon>Fungi</taxon>
        <taxon>Dikarya</taxon>
        <taxon>Ascomycota</taxon>
        <taxon>Pezizomycotina</taxon>
        <taxon>Dothideomycetes</taxon>
        <taxon>Pleosporomycetidae</taxon>
        <taxon>Pleosporales</taxon>
        <taxon>Pleosporales incertae sedis</taxon>
        <taxon>Massariosphaeria</taxon>
    </lineage>
</organism>
<evidence type="ECO:0000313" key="7">
    <source>
        <dbReference type="Proteomes" id="UP000481861"/>
    </source>
</evidence>
<evidence type="ECO:0000256" key="1">
    <source>
        <dbReference type="SAM" id="MobiDB-lite"/>
    </source>
</evidence>
<evidence type="ECO:0000313" key="6">
    <source>
        <dbReference type="EMBL" id="KAF2870988.1"/>
    </source>
</evidence>
<dbReference type="PANTHER" id="PTHR31685:SF3">
    <property type="entry name" value="INTEGRAL MEMBRANE PROTEIN (AFU_ORTHOLOGUE AFUA_6G12730)"/>
    <property type="match status" value="1"/>
</dbReference>
<keyword evidence="2" id="KW-0812">Transmembrane</keyword>
<feature type="signal peptide" evidence="3">
    <location>
        <begin position="1"/>
        <end position="24"/>
    </location>
</feature>